<dbReference type="SUPFAM" id="SSF57667">
    <property type="entry name" value="beta-beta-alpha zinc fingers"/>
    <property type="match status" value="3"/>
</dbReference>
<dbReference type="PANTHER" id="PTHR24381:SF393">
    <property type="entry name" value="CHROMATIN-LINKED ADAPTOR FOR MSL PROTEINS, ISOFORM B"/>
    <property type="match status" value="1"/>
</dbReference>
<dbReference type="SMART" id="SM00355">
    <property type="entry name" value="ZnF_C2H2"/>
    <property type="match status" value="4"/>
</dbReference>
<dbReference type="Gene3D" id="3.30.160.60">
    <property type="entry name" value="Classic Zinc Finger"/>
    <property type="match status" value="4"/>
</dbReference>
<evidence type="ECO:0000259" key="10">
    <source>
        <dbReference type="PROSITE" id="PS50157"/>
    </source>
</evidence>
<comment type="similarity">
    <text evidence="2">Belongs to the krueppel C2H2-type zinc-finger protein family.</text>
</comment>
<feature type="non-terminal residue" evidence="11">
    <location>
        <position position="1"/>
    </location>
</feature>
<dbReference type="GO" id="GO:0005634">
    <property type="term" value="C:nucleus"/>
    <property type="evidence" value="ECO:0007669"/>
    <property type="project" value="UniProtKB-SubCell"/>
</dbReference>
<organism evidence="11 12">
    <name type="scientific">Monodon monoceros</name>
    <name type="common">Narwhal</name>
    <name type="synonym">Ceratodon monodon</name>
    <dbReference type="NCBI Taxonomy" id="40151"/>
    <lineage>
        <taxon>Eukaryota</taxon>
        <taxon>Metazoa</taxon>
        <taxon>Chordata</taxon>
        <taxon>Craniata</taxon>
        <taxon>Vertebrata</taxon>
        <taxon>Euteleostomi</taxon>
        <taxon>Mammalia</taxon>
        <taxon>Eutheria</taxon>
        <taxon>Laurasiatheria</taxon>
        <taxon>Artiodactyla</taxon>
        <taxon>Whippomorpha</taxon>
        <taxon>Cetacea</taxon>
        <taxon>Odontoceti</taxon>
        <taxon>Monodontidae</taxon>
        <taxon>Monodon</taxon>
    </lineage>
</organism>
<evidence type="ECO:0000313" key="12">
    <source>
        <dbReference type="Proteomes" id="UP000308365"/>
    </source>
</evidence>
<proteinExistence type="inferred from homology"/>
<feature type="domain" description="C2H2-type" evidence="10">
    <location>
        <begin position="254"/>
        <end position="281"/>
    </location>
</feature>
<dbReference type="GO" id="GO:0032502">
    <property type="term" value="P:developmental process"/>
    <property type="evidence" value="ECO:0007669"/>
    <property type="project" value="UniProtKB-ARBA"/>
</dbReference>
<keyword evidence="3" id="KW-0479">Metal-binding</keyword>
<dbReference type="PROSITE" id="PS00028">
    <property type="entry name" value="ZINC_FINGER_C2H2_1"/>
    <property type="match status" value="2"/>
</dbReference>
<comment type="caution">
    <text evidence="11">The sequence shown here is derived from an EMBL/GenBank/DDBJ whole genome shotgun (WGS) entry which is preliminary data.</text>
</comment>
<dbReference type="GO" id="GO:0000977">
    <property type="term" value="F:RNA polymerase II transcription regulatory region sequence-specific DNA binding"/>
    <property type="evidence" value="ECO:0007669"/>
    <property type="project" value="TreeGrafter"/>
</dbReference>
<dbReference type="AlphaFoldDB" id="A0A4U1EJN9"/>
<dbReference type="InterPro" id="IPR013087">
    <property type="entry name" value="Znf_C2H2_type"/>
</dbReference>
<evidence type="ECO:0000256" key="5">
    <source>
        <dbReference type="ARBA" id="ARBA00022771"/>
    </source>
</evidence>
<dbReference type="FunFam" id="3.30.160.60:FF:000443">
    <property type="entry name" value="Zinc finger protein 41"/>
    <property type="match status" value="1"/>
</dbReference>
<feature type="domain" description="C2H2-type" evidence="10">
    <location>
        <begin position="282"/>
        <end position="309"/>
    </location>
</feature>
<sequence length="355" mass="39940">SHICDMCDPILKGILHLAGRQGTSPGQQPYPCKSCGRDFWFIDLDGILRQQTGETFPRMEKGPASSVKSCRCHMLKKDCTCTEGKEDFLGSSGLGQHHATHIFFFFFCHSHLREGIQEDYQFSESGQACSHKEEYVGHQKICMGGKPYESNECGILFSHSCYFLSHKKTHRRVAPYVCNDCGKEDPTSFSTREFTLGQNLMSAMNMGKPSTANTQHQKIHHGERPYMCSSCGRAHVHKTVLVEHQKIHTREKSSECDECGKLFSHSACIKIHKRIHSGTRPYVCSECEKAYISNPHLNQHKKLHASVKPVDEVNVGNSFMNPASFYTRDVTLEQGLMHSANVEEPTEDPPTLLGT</sequence>
<keyword evidence="8" id="KW-0539">Nucleus</keyword>
<accession>A0A4U1EJN9</accession>
<keyword evidence="4" id="KW-0677">Repeat</keyword>
<name>A0A4U1EJN9_MONMO</name>
<comment type="subcellular location">
    <subcellularLocation>
        <location evidence="1">Nucleus</location>
    </subcellularLocation>
</comment>
<feature type="domain" description="C2H2-type" evidence="10">
    <location>
        <begin position="148"/>
        <end position="175"/>
    </location>
</feature>
<dbReference type="GO" id="GO:0000981">
    <property type="term" value="F:DNA-binding transcription factor activity, RNA polymerase II-specific"/>
    <property type="evidence" value="ECO:0007669"/>
    <property type="project" value="TreeGrafter"/>
</dbReference>
<dbReference type="GO" id="GO:0008270">
    <property type="term" value="F:zinc ion binding"/>
    <property type="evidence" value="ECO:0007669"/>
    <property type="project" value="UniProtKB-KW"/>
</dbReference>
<dbReference type="FunFam" id="3.30.160.60:FF:000100">
    <property type="entry name" value="Zinc finger 45-like"/>
    <property type="match status" value="1"/>
</dbReference>
<evidence type="ECO:0000256" key="2">
    <source>
        <dbReference type="ARBA" id="ARBA00006991"/>
    </source>
</evidence>
<gene>
    <name evidence="11" type="ORF">EI555_001062</name>
</gene>
<protein>
    <recommendedName>
        <fullName evidence="10">C2H2-type domain-containing protein</fullName>
    </recommendedName>
</protein>
<keyword evidence="6" id="KW-0862">Zinc</keyword>
<evidence type="ECO:0000256" key="8">
    <source>
        <dbReference type="ARBA" id="ARBA00023242"/>
    </source>
</evidence>
<dbReference type="PANTHER" id="PTHR24381">
    <property type="entry name" value="ZINC FINGER PROTEIN"/>
    <property type="match status" value="1"/>
</dbReference>
<reference evidence="12" key="1">
    <citation type="journal article" date="2019" name="IScience">
        <title>Narwhal Genome Reveals Long-Term Low Genetic Diversity despite Current Large Abundance Size.</title>
        <authorList>
            <person name="Westbury M.V."/>
            <person name="Petersen B."/>
            <person name="Garde E."/>
            <person name="Heide-Jorgensen M.P."/>
            <person name="Lorenzen E.D."/>
        </authorList>
    </citation>
    <scope>NUCLEOTIDE SEQUENCE [LARGE SCALE GENOMIC DNA]</scope>
</reference>
<dbReference type="FunFam" id="3.30.160.60:FF:000202">
    <property type="entry name" value="Zinc finger protein 574"/>
    <property type="match status" value="1"/>
</dbReference>
<feature type="domain" description="C2H2-type" evidence="10">
    <location>
        <begin position="226"/>
        <end position="253"/>
    </location>
</feature>
<evidence type="ECO:0000313" key="11">
    <source>
        <dbReference type="EMBL" id="TKC36117.1"/>
    </source>
</evidence>
<evidence type="ECO:0000256" key="6">
    <source>
        <dbReference type="ARBA" id="ARBA00022833"/>
    </source>
</evidence>
<dbReference type="EMBL" id="RWIC01001367">
    <property type="protein sequence ID" value="TKC36117.1"/>
    <property type="molecule type" value="Genomic_DNA"/>
</dbReference>
<keyword evidence="7" id="KW-0238">DNA-binding</keyword>
<dbReference type="PROSITE" id="PS50157">
    <property type="entry name" value="ZINC_FINGER_C2H2_2"/>
    <property type="match status" value="4"/>
</dbReference>
<dbReference type="Proteomes" id="UP000308365">
    <property type="component" value="Unassembled WGS sequence"/>
</dbReference>
<dbReference type="InterPro" id="IPR036236">
    <property type="entry name" value="Znf_C2H2_sf"/>
</dbReference>
<evidence type="ECO:0000256" key="7">
    <source>
        <dbReference type="ARBA" id="ARBA00023125"/>
    </source>
</evidence>
<evidence type="ECO:0000256" key="3">
    <source>
        <dbReference type="ARBA" id="ARBA00022723"/>
    </source>
</evidence>
<keyword evidence="5 9" id="KW-0863">Zinc-finger</keyword>
<evidence type="ECO:0000256" key="4">
    <source>
        <dbReference type="ARBA" id="ARBA00022737"/>
    </source>
</evidence>
<evidence type="ECO:0000256" key="9">
    <source>
        <dbReference type="PROSITE-ProRule" id="PRU00042"/>
    </source>
</evidence>
<evidence type="ECO:0000256" key="1">
    <source>
        <dbReference type="ARBA" id="ARBA00004123"/>
    </source>
</evidence>